<name>A0ACD5XYH1_AVESA</name>
<accession>A0ACD5XYH1</accession>
<sequence length="375" mass="43035">MAKASSRKRHRKRKSSRRNVKTVITDLHDTLIIEILSRLPPKSLCCCKCVSANWRYLISHSDNFKKFPQTLAGFFFDTKDKGRSPQVARHFENASWLQQPLIDPSFSFLPPEFEHVSLMDSCNGLLLCSYQSPFRLFVCNPATKGLVMVPDPGSVDKRNQLCLAFDRDVSSKFHIFQIVGTEEFNAVGSKIYSSKTGEWSYKEVGWNHSETIITWRHVFHHGMMHYISSSAILAVDTEGVMRTIPLPGDIFPYDFGYVGQSQGHLYYMSKRGNVSTVSVWFLENYDTDEWALKHRVTPEQLLNSGNECVYDYEYSIISGHPDCIWIYYANLRENFLMAYDIGREEAPEAHVLCSLGRGELTSVFPYVPLYQETLV</sequence>
<evidence type="ECO:0000313" key="1">
    <source>
        <dbReference type="EnsemblPlants" id="AVESA.00010b.r2.5AG0857590.1.CDS.1"/>
    </source>
</evidence>
<reference evidence="1" key="1">
    <citation type="submission" date="2021-05" db="EMBL/GenBank/DDBJ databases">
        <authorList>
            <person name="Scholz U."/>
            <person name="Mascher M."/>
            <person name="Fiebig A."/>
        </authorList>
    </citation>
    <scope>NUCLEOTIDE SEQUENCE [LARGE SCALE GENOMIC DNA]</scope>
</reference>
<proteinExistence type="predicted"/>
<dbReference type="Proteomes" id="UP001732700">
    <property type="component" value="Chromosome 5A"/>
</dbReference>
<evidence type="ECO:0000313" key="2">
    <source>
        <dbReference type="Proteomes" id="UP001732700"/>
    </source>
</evidence>
<protein>
    <submittedName>
        <fullName evidence="1">Uncharacterized protein</fullName>
    </submittedName>
</protein>
<keyword evidence="2" id="KW-1185">Reference proteome</keyword>
<dbReference type="EnsemblPlants" id="AVESA.00010b.r2.5AG0857590.1">
    <property type="protein sequence ID" value="AVESA.00010b.r2.5AG0857590.1.CDS.1"/>
    <property type="gene ID" value="AVESA.00010b.r2.5AG0857590"/>
</dbReference>
<organism evidence="1 2">
    <name type="scientific">Avena sativa</name>
    <name type="common">Oat</name>
    <dbReference type="NCBI Taxonomy" id="4498"/>
    <lineage>
        <taxon>Eukaryota</taxon>
        <taxon>Viridiplantae</taxon>
        <taxon>Streptophyta</taxon>
        <taxon>Embryophyta</taxon>
        <taxon>Tracheophyta</taxon>
        <taxon>Spermatophyta</taxon>
        <taxon>Magnoliopsida</taxon>
        <taxon>Liliopsida</taxon>
        <taxon>Poales</taxon>
        <taxon>Poaceae</taxon>
        <taxon>BOP clade</taxon>
        <taxon>Pooideae</taxon>
        <taxon>Poodae</taxon>
        <taxon>Poeae</taxon>
        <taxon>Poeae Chloroplast Group 1 (Aveneae type)</taxon>
        <taxon>Aveninae</taxon>
        <taxon>Avena</taxon>
    </lineage>
</organism>
<reference evidence="1" key="2">
    <citation type="submission" date="2025-09" db="UniProtKB">
        <authorList>
            <consortium name="EnsemblPlants"/>
        </authorList>
    </citation>
    <scope>IDENTIFICATION</scope>
</reference>